<evidence type="ECO:0000256" key="2">
    <source>
        <dbReference type="ARBA" id="ARBA00023015"/>
    </source>
</evidence>
<sequence length="380" mass="42216">FIQLAVSYKEEEEDEEEGGRQGGSSRPVVGAGPFSDEATSILSSTSQLARTLLGHSFAKSGRSADEESSSNISSRKREFMPIEKKDECYWDKRRKNNEAAKRSRERRRANDMVLEGRVLSLLEENARLRAELLALKLRYGLVKDSSNVSILPLSNTAQQVHLHYPHQALPSFIYGVRAAPPVVSHSVSEESCVSTSCSSNLGSPVFFEDTSSELGPSPGELVEEQVGNQSHMCLLEFNEAQCITKHQTREGLRNLPHKLRFKGPSSCSDGGETPPTSADRHSEPPVATVMPNIQMRDHQQAGWSTEGADAGVMQQYQVLSSDDCNSRDGRYRTEDMSLRSQVSCLSQEVAQLKRLFSQQLFSKAVHYGHFQRLGREPKSL</sequence>
<reference evidence="8 9" key="1">
    <citation type="journal article" date="2014" name="Nat. Genet.">
        <title>Whole-genome sequence of a flatfish provides insights into ZW sex chromosome evolution and adaptation to a benthic lifestyle.</title>
        <authorList>
            <person name="Chen S."/>
            <person name="Zhang G."/>
            <person name="Shao C."/>
            <person name="Huang Q."/>
            <person name="Liu G."/>
            <person name="Zhang P."/>
            <person name="Song W."/>
            <person name="An N."/>
            <person name="Chalopin D."/>
            <person name="Volff J.N."/>
            <person name="Hong Y."/>
            <person name="Li Q."/>
            <person name="Sha Z."/>
            <person name="Zhou H."/>
            <person name="Xie M."/>
            <person name="Yu Q."/>
            <person name="Liu Y."/>
            <person name="Xiang H."/>
            <person name="Wang N."/>
            <person name="Wu K."/>
            <person name="Yang C."/>
            <person name="Zhou Q."/>
            <person name="Liao X."/>
            <person name="Yang L."/>
            <person name="Hu Q."/>
            <person name="Zhang J."/>
            <person name="Meng L."/>
            <person name="Jin L."/>
            <person name="Tian Y."/>
            <person name="Lian J."/>
            <person name="Yang J."/>
            <person name="Miao G."/>
            <person name="Liu S."/>
            <person name="Liang Z."/>
            <person name="Yan F."/>
            <person name="Li Y."/>
            <person name="Sun B."/>
            <person name="Zhang H."/>
            <person name="Zhang J."/>
            <person name="Zhu Y."/>
            <person name="Du M."/>
            <person name="Zhao Y."/>
            <person name="Schartl M."/>
            <person name="Tang Q."/>
            <person name="Wang J."/>
        </authorList>
    </citation>
    <scope>NUCLEOTIDE SEQUENCE</scope>
</reference>
<keyword evidence="4" id="KW-0804">Transcription</keyword>
<dbReference type="GO" id="GO:0005634">
    <property type="term" value="C:nucleus"/>
    <property type="evidence" value="ECO:0007669"/>
    <property type="project" value="TreeGrafter"/>
</dbReference>
<dbReference type="Pfam" id="PF07716">
    <property type="entry name" value="bZIP_2"/>
    <property type="match status" value="1"/>
</dbReference>
<dbReference type="GO" id="GO:0003677">
    <property type="term" value="F:DNA binding"/>
    <property type="evidence" value="ECO:0007669"/>
    <property type="project" value="UniProtKB-KW"/>
</dbReference>
<evidence type="ECO:0000256" key="1">
    <source>
        <dbReference type="ARBA" id="ARBA00006079"/>
    </source>
</evidence>
<evidence type="ECO:0000256" key="4">
    <source>
        <dbReference type="ARBA" id="ARBA00023163"/>
    </source>
</evidence>
<organism evidence="8 9">
    <name type="scientific">Cynoglossus semilaevis</name>
    <name type="common">Tongue sole</name>
    <dbReference type="NCBI Taxonomy" id="244447"/>
    <lineage>
        <taxon>Eukaryota</taxon>
        <taxon>Metazoa</taxon>
        <taxon>Chordata</taxon>
        <taxon>Craniata</taxon>
        <taxon>Vertebrata</taxon>
        <taxon>Euteleostomi</taxon>
        <taxon>Actinopterygii</taxon>
        <taxon>Neopterygii</taxon>
        <taxon>Teleostei</taxon>
        <taxon>Neoteleostei</taxon>
        <taxon>Acanthomorphata</taxon>
        <taxon>Carangaria</taxon>
        <taxon>Pleuronectiformes</taxon>
        <taxon>Pleuronectoidei</taxon>
        <taxon>Cynoglossidae</taxon>
        <taxon>Cynoglossinae</taxon>
        <taxon>Cynoglossus</taxon>
    </lineage>
</organism>
<dbReference type="SUPFAM" id="SSF57959">
    <property type="entry name" value="Leucine zipper domain"/>
    <property type="match status" value="1"/>
</dbReference>
<dbReference type="FunFam" id="1.20.5.170:FF:000025">
    <property type="entry name" value="nuclear factor interleukin-3-regulated protein-like"/>
    <property type="match status" value="1"/>
</dbReference>
<dbReference type="InParanoid" id="A0A3P8VQI3"/>
<dbReference type="GO" id="GO:0003700">
    <property type="term" value="F:DNA-binding transcription factor activity"/>
    <property type="evidence" value="ECO:0007669"/>
    <property type="project" value="InterPro"/>
</dbReference>
<keyword evidence="2" id="KW-0805">Transcription regulation</keyword>
<dbReference type="PANTHER" id="PTHR15284:SF6">
    <property type="entry name" value="HYPOTHETICAL LOC799271-RELATED"/>
    <property type="match status" value="1"/>
</dbReference>
<dbReference type="PROSITE" id="PS00036">
    <property type="entry name" value="BZIP_BASIC"/>
    <property type="match status" value="1"/>
</dbReference>
<dbReference type="SMART" id="SM00338">
    <property type="entry name" value="BRLZ"/>
    <property type="match status" value="1"/>
</dbReference>
<dbReference type="GeneTree" id="ENSGT00940000164108"/>
<evidence type="ECO:0000256" key="3">
    <source>
        <dbReference type="ARBA" id="ARBA00023125"/>
    </source>
</evidence>
<dbReference type="GO" id="GO:0007623">
    <property type="term" value="P:circadian rhythm"/>
    <property type="evidence" value="ECO:0007669"/>
    <property type="project" value="TreeGrafter"/>
</dbReference>
<keyword evidence="9" id="KW-1185">Reference proteome</keyword>
<evidence type="ECO:0000259" key="7">
    <source>
        <dbReference type="PROSITE" id="PS50217"/>
    </source>
</evidence>
<accession>A0A3P8VQI3</accession>
<dbReference type="Proteomes" id="UP000265120">
    <property type="component" value="Chromosome 9"/>
</dbReference>
<dbReference type="Gene3D" id="1.20.5.170">
    <property type="match status" value="1"/>
</dbReference>
<proteinExistence type="inferred from homology"/>
<dbReference type="InterPro" id="IPR047106">
    <property type="entry name" value="NFIL3-like_bZIP"/>
</dbReference>
<reference evidence="8" key="2">
    <citation type="submission" date="2025-08" db="UniProtKB">
        <authorList>
            <consortium name="Ensembl"/>
        </authorList>
    </citation>
    <scope>IDENTIFICATION</scope>
</reference>
<evidence type="ECO:0000313" key="9">
    <source>
        <dbReference type="Proteomes" id="UP000265120"/>
    </source>
</evidence>
<dbReference type="AlphaFoldDB" id="A0A3P8VQI3"/>
<feature type="region of interest" description="Disordered" evidence="6">
    <location>
        <begin position="254"/>
        <end position="285"/>
    </location>
</feature>
<keyword evidence="5" id="KW-0539">Nucleus</keyword>
<evidence type="ECO:0000256" key="5">
    <source>
        <dbReference type="ARBA" id="ARBA00023242"/>
    </source>
</evidence>
<name>A0A3P8VQI3_CYNSE</name>
<dbReference type="InterPro" id="IPR047229">
    <property type="entry name" value="NFIL3-like"/>
</dbReference>
<dbReference type="STRING" id="244447.ENSCSEP00000017483"/>
<keyword evidence="3" id="KW-0238">DNA-binding</keyword>
<dbReference type="InterPro" id="IPR046347">
    <property type="entry name" value="bZIP_sf"/>
</dbReference>
<comment type="similarity">
    <text evidence="1">Belongs to the bZIP family. NFIL3 subfamily.</text>
</comment>
<dbReference type="PANTHER" id="PTHR15284">
    <property type="entry name" value="NUCLEAR FACTOR INTERLEUKIN-3-REGULATED PROTEIN"/>
    <property type="match status" value="1"/>
</dbReference>
<reference evidence="8" key="3">
    <citation type="submission" date="2025-09" db="UniProtKB">
        <authorList>
            <consortium name="Ensembl"/>
        </authorList>
    </citation>
    <scope>IDENTIFICATION</scope>
</reference>
<feature type="region of interest" description="Disordered" evidence="6">
    <location>
        <begin position="58"/>
        <end position="77"/>
    </location>
</feature>
<evidence type="ECO:0000256" key="6">
    <source>
        <dbReference type="SAM" id="MobiDB-lite"/>
    </source>
</evidence>
<feature type="region of interest" description="Disordered" evidence="6">
    <location>
        <begin position="1"/>
        <end position="37"/>
    </location>
</feature>
<dbReference type="Ensembl" id="ENSCSET00000017701.1">
    <property type="protein sequence ID" value="ENSCSEP00000017483.1"/>
    <property type="gene ID" value="ENSCSEG00000011198.1"/>
</dbReference>
<feature type="domain" description="BZIP" evidence="7">
    <location>
        <begin position="86"/>
        <end position="136"/>
    </location>
</feature>
<evidence type="ECO:0000313" key="8">
    <source>
        <dbReference type="Ensembl" id="ENSCSEP00000017483.1"/>
    </source>
</evidence>
<dbReference type="CDD" id="cd14694">
    <property type="entry name" value="bZIP_NFIL3"/>
    <property type="match status" value="1"/>
</dbReference>
<dbReference type="PROSITE" id="PS50217">
    <property type="entry name" value="BZIP"/>
    <property type="match status" value="1"/>
</dbReference>
<protein>
    <submittedName>
        <fullName evidence="8">Nuclear factor interleukin-3-regulated protein-like</fullName>
    </submittedName>
</protein>
<dbReference type="InterPro" id="IPR004827">
    <property type="entry name" value="bZIP"/>
</dbReference>